<keyword evidence="2" id="KW-1185">Reference proteome</keyword>
<reference evidence="1" key="1">
    <citation type="journal article" date="2022" name="bioRxiv">
        <title>Sequencing and chromosome-scale assembly of the giantPleurodeles waltlgenome.</title>
        <authorList>
            <person name="Brown T."/>
            <person name="Elewa A."/>
            <person name="Iarovenko S."/>
            <person name="Subramanian E."/>
            <person name="Araus A.J."/>
            <person name="Petzold A."/>
            <person name="Susuki M."/>
            <person name="Suzuki K.-i.T."/>
            <person name="Hayashi T."/>
            <person name="Toyoda A."/>
            <person name="Oliveira C."/>
            <person name="Osipova E."/>
            <person name="Leigh N.D."/>
            <person name="Simon A."/>
            <person name="Yun M.H."/>
        </authorList>
    </citation>
    <scope>NUCLEOTIDE SEQUENCE</scope>
    <source>
        <strain evidence="1">20211129_DDA</strain>
        <tissue evidence="1">Liver</tissue>
    </source>
</reference>
<proteinExistence type="predicted"/>
<gene>
    <name evidence="1" type="ORF">NDU88_006385</name>
</gene>
<dbReference type="AlphaFoldDB" id="A0AAV7TEY8"/>
<dbReference type="EMBL" id="JANPWB010000007">
    <property type="protein sequence ID" value="KAJ1174564.1"/>
    <property type="molecule type" value="Genomic_DNA"/>
</dbReference>
<sequence>MGAESSALRGYTLQEPSWTLPSGLSIHPALLRDGRLCTVFIYQPDNQDKVHKAAQVVRGVILLRRQFAPVQFMPFCPNRNRKDLHGKVLGKNPPKS</sequence>
<dbReference type="Proteomes" id="UP001066276">
    <property type="component" value="Chromosome 4_1"/>
</dbReference>
<protein>
    <submittedName>
        <fullName evidence="1">Uncharacterized protein</fullName>
    </submittedName>
</protein>
<comment type="caution">
    <text evidence="1">The sequence shown here is derived from an EMBL/GenBank/DDBJ whole genome shotgun (WGS) entry which is preliminary data.</text>
</comment>
<accession>A0AAV7TEY8</accession>
<name>A0AAV7TEY8_PLEWA</name>
<evidence type="ECO:0000313" key="1">
    <source>
        <dbReference type="EMBL" id="KAJ1174564.1"/>
    </source>
</evidence>
<evidence type="ECO:0000313" key="2">
    <source>
        <dbReference type="Proteomes" id="UP001066276"/>
    </source>
</evidence>
<organism evidence="1 2">
    <name type="scientific">Pleurodeles waltl</name>
    <name type="common">Iberian ribbed newt</name>
    <dbReference type="NCBI Taxonomy" id="8319"/>
    <lineage>
        <taxon>Eukaryota</taxon>
        <taxon>Metazoa</taxon>
        <taxon>Chordata</taxon>
        <taxon>Craniata</taxon>
        <taxon>Vertebrata</taxon>
        <taxon>Euteleostomi</taxon>
        <taxon>Amphibia</taxon>
        <taxon>Batrachia</taxon>
        <taxon>Caudata</taxon>
        <taxon>Salamandroidea</taxon>
        <taxon>Salamandridae</taxon>
        <taxon>Pleurodelinae</taxon>
        <taxon>Pleurodeles</taxon>
    </lineage>
</organism>